<dbReference type="RefSeq" id="WP_013175963.1">
    <property type="nucleotide sequence ID" value="NC_014220.1"/>
</dbReference>
<dbReference type="OrthoDB" id="2628632at2"/>
<protein>
    <submittedName>
        <fullName evidence="2">Uncharacterized protein</fullName>
    </submittedName>
</protein>
<sequence length="88" mass="9938">MFQRIIDTIFDPVIQILATARDYLDQAATVAARGLNLDYFLGPVAMLGWEWKVLISSVIASAFLLLIVVVARKAYGMYLAMKEGVKWW</sequence>
<dbReference type="STRING" id="643648.Slip_1806"/>
<keyword evidence="3" id="KW-1185">Reference proteome</keyword>
<organism evidence="2 3">
    <name type="scientific">Syntrophothermus lipocalidus (strain DSM 12680 / TGB-C1)</name>
    <dbReference type="NCBI Taxonomy" id="643648"/>
    <lineage>
        <taxon>Bacteria</taxon>
        <taxon>Bacillati</taxon>
        <taxon>Bacillota</taxon>
        <taxon>Clostridia</taxon>
        <taxon>Eubacteriales</taxon>
        <taxon>Syntrophomonadaceae</taxon>
        <taxon>Syntrophothermus</taxon>
    </lineage>
</organism>
<proteinExistence type="predicted"/>
<keyword evidence="1" id="KW-0812">Transmembrane</keyword>
<reference evidence="3" key="1">
    <citation type="journal article" date="2010" name="Stand. Genomic Sci.">
        <title>Complete genome sequence of Syntrophothermus lipocalidus type strain (TGB-C1T).</title>
        <authorList>
            <consortium name="US DOE Joint Genome Institute (JGI-PGF)"/>
            <person name="Djao O."/>
            <person name="Zhang X."/>
            <person name="Lucas S."/>
            <person name="Lapidus A."/>
            <person name="Glavina Del Rio T."/>
            <person name="Nolan M."/>
            <person name="Tice H."/>
            <person name="Cheng J."/>
            <person name="Han C."/>
            <person name="Tapia R."/>
            <person name="Goodwin L."/>
            <person name="Pitluck S."/>
            <person name="Liolios K."/>
            <person name="Ivanova N."/>
            <person name="Mavromatis K."/>
            <person name="Mikhailova N."/>
            <person name="Ovchinnikova G."/>
            <person name="Pati A."/>
            <person name="Brambilla E."/>
            <person name="Chen A."/>
            <person name="Palaniappan K."/>
            <person name="Land M."/>
            <person name="Hauser L."/>
            <person name="Chang Y."/>
            <person name="Jeffries C."/>
            <person name="Rohde M."/>
            <person name="Sikorski J."/>
            <person name="Spring S."/>
            <person name="Goker M."/>
            <person name="Detter J."/>
            <person name="Woyke T."/>
            <person name="Bristow J."/>
            <person name="Eisen J."/>
            <person name="Markowitz V."/>
            <person name="Hugenholtz P."/>
            <person name="Kyrpides N."/>
            <person name="Klenk H."/>
        </authorList>
    </citation>
    <scope>NUCLEOTIDE SEQUENCE [LARGE SCALE GENOMIC DNA]</scope>
    <source>
        <strain evidence="3">DSM 12680 / TGB-C1</strain>
    </source>
</reference>
<gene>
    <name evidence="2" type="ordered locus">Slip_1806</name>
</gene>
<dbReference type="EMBL" id="CP002048">
    <property type="protein sequence ID" value="ADI02561.1"/>
    <property type="molecule type" value="Genomic_DNA"/>
</dbReference>
<feature type="transmembrane region" description="Helical" evidence="1">
    <location>
        <begin position="53"/>
        <end position="71"/>
    </location>
</feature>
<accession>D7CPC6</accession>
<dbReference type="HOGENOM" id="CLU_190036_0_0_9"/>
<evidence type="ECO:0000256" key="1">
    <source>
        <dbReference type="SAM" id="Phobius"/>
    </source>
</evidence>
<keyword evidence="1" id="KW-1133">Transmembrane helix</keyword>
<dbReference type="AlphaFoldDB" id="D7CPC6"/>
<evidence type="ECO:0000313" key="2">
    <source>
        <dbReference type="EMBL" id="ADI02561.1"/>
    </source>
</evidence>
<name>D7CPC6_SYNLT</name>
<dbReference type="eggNOG" id="ENOG5032WQ3">
    <property type="taxonomic scope" value="Bacteria"/>
</dbReference>
<dbReference type="Proteomes" id="UP000000378">
    <property type="component" value="Chromosome"/>
</dbReference>
<reference evidence="2 3" key="2">
    <citation type="journal article" date="2010" name="Stand. Genomic Sci.">
        <title>Complete genome sequence of Syntrophothermus lipocalidus type strain (TGB-C1).</title>
        <authorList>
            <person name="Djao O.D."/>
            <person name="Zhang X."/>
            <person name="Lucas S."/>
            <person name="Lapidus A."/>
            <person name="Del Rio T.G."/>
            <person name="Nolan M."/>
            <person name="Tice H."/>
            <person name="Cheng J.F."/>
            <person name="Han C."/>
            <person name="Tapia R."/>
            <person name="Goodwin L."/>
            <person name="Pitluck S."/>
            <person name="Liolios K."/>
            <person name="Ivanova N."/>
            <person name="Mavromatis K."/>
            <person name="Mikhailova N."/>
            <person name="Ovchinnikova G."/>
            <person name="Pati A."/>
            <person name="Brambilla E."/>
            <person name="Chen A."/>
            <person name="Palaniappan K."/>
            <person name="Land M."/>
            <person name="Hauser L."/>
            <person name="Chang Y.J."/>
            <person name="Jeffries C.D."/>
            <person name="Rohde M."/>
            <person name="Sikorski J."/>
            <person name="Spring S."/>
            <person name="Goker M."/>
            <person name="Detter J.C."/>
            <person name="Woyke T."/>
            <person name="Bristow J."/>
            <person name="Eisen J.A."/>
            <person name="Markowitz V."/>
            <person name="Hugenholtz P."/>
            <person name="Kyrpides N.C."/>
            <person name="Klenk H.P."/>
        </authorList>
    </citation>
    <scope>NUCLEOTIDE SEQUENCE [LARGE SCALE GENOMIC DNA]</scope>
    <source>
        <strain evidence="3">DSM 12680 / TGB-C1</strain>
    </source>
</reference>
<keyword evidence="1" id="KW-0472">Membrane</keyword>
<dbReference type="KEGG" id="slp:Slip_1806"/>
<evidence type="ECO:0000313" key="3">
    <source>
        <dbReference type="Proteomes" id="UP000000378"/>
    </source>
</evidence>